<evidence type="ECO:0000259" key="4">
    <source>
        <dbReference type="Pfam" id="PF00852"/>
    </source>
</evidence>
<feature type="domain" description="Fucosyltransferase C-terminal" evidence="4">
    <location>
        <begin position="152"/>
        <end position="253"/>
    </location>
</feature>
<dbReference type="Proteomes" id="UP001334732">
    <property type="component" value="Chromosome"/>
</dbReference>
<protein>
    <submittedName>
        <fullName evidence="5">Glycosyltransferase family 10</fullName>
    </submittedName>
</protein>
<dbReference type="InterPro" id="IPR001503">
    <property type="entry name" value="Glyco_trans_10"/>
</dbReference>
<evidence type="ECO:0000256" key="1">
    <source>
        <dbReference type="ARBA" id="ARBA00008919"/>
    </source>
</evidence>
<evidence type="ECO:0000256" key="2">
    <source>
        <dbReference type="ARBA" id="ARBA00022676"/>
    </source>
</evidence>
<reference evidence="5 6" key="1">
    <citation type="submission" date="2023-12" db="EMBL/GenBank/DDBJ databases">
        <title>Thiobacillus sedimentum sp. nov., a chemolithoautotrophic sulfur-oxidizing bacterium isolated from freshwater sediment.</title>
        <authorList>
            <person name="Luo J."/>
            <person name="Dai C."/>
        </authorList>
    </citation>
    <scope>NUCLEOTIDE SEQUENCE [LARGE SCALE GENOMIC DNA]</scope>
    <source>
        <strain evidence="5 6">SCUT-2</strain>
    </source>
</reference>
<keyword evidence="2" id="KW-0328">Glycosyltransferase</keyword>
<keyword evidence="3" id="KW-0808">Transferase</keyword>
<comment type="similarity">
    <text evidence="1">Belongs to the glycosyltransferase 10 family.</text>
</comment>
<dbReference type="RefSeq" id="WP_324778928.1">
    <property type="nucleotide sequence ID" value="NZ_CP141769.1"/>
</dbReference>
<dbReference type="InterPro" id="IPR038577">
    <property type="entry name" value="GT10-like_C_sf"/>
</dbReference>
<evidence type="ECO:0000313" key="5">
    <source>
        <dbReference type="EMBL" id="WRS38397.1"/>
    </source>
</evidence>
<dbReference type="InterPro" id="IPR055270">
    <property type="entry name" value="Glyco_tran_10_C"/>
</dbReference>
<dbReference type="PANTHER" id="PTHR11929">
    <property type="entry name" value="ALPHA- 1,3 -FUCOSYLTRANSFERASE"/>
    <property type="match status" value="1"/>
</dbReference>
<accession>A0ABZ1CJC6</accession>
<evidence type="ECO:0000313" key="6">
    <source>
        <dbReference type="Proteomes" id="UP001334732"/>
    </source>
</evidence>
<organism evidence="5 6">
    <name type="scientific">Thiobacillus sedimenti</name>
    <dbReference type="NCBI Taxonomy" id="3110231"/>
    <lineage>
        <taxon>Bacteria</taxon>
        <taxon>Pseudomonadati</taxon>
        <taxon>Pseudomonadota</taxon>
        <taxon>Betaproteobacteria</taxon>
        <taxon>Nitrosomonadales</taxon>
        <taxon>Thiobacillaceae</taxon>
        <taxon>Thiobacillus</taxon>
    </lineage>
</organism>
<name>A0ABZ1CJC6_9PROT</name>
<dbReference type="Pfam" id="PF00852">
    <property type="entry name" value="Glyco_transf_10"/>
    <property type="match status" value="1"/>
</dbReference>
<keyword evidence="6" id="KW-1185">Reference proteome</keyword>
<dbReference type="SUPFAM" id="SSF53756">
    <property type="entry name" value="UDP-Glycosyltransferase/glycogen phosphorylase"/>
    <property type="match status" value="1"/>
</dbReference>
<proteinExistence type="inferred from homology"/>
<dbReference type="EMBL" id="CP141769">
    <property type="protein sequence ID" value="WRS38397.1"/>
    <property type="molecule type" value="Genomic_DNA"/>
</dbReference>
<dbReference type="PANTHER" id="PTHR11929:SF194">
    <property type="entry name" value="ALPHA-(1,3)-FUCOSYLTRANSFERASE 10"/>
    <property type="match status" value="1"/>
</dbReference>
<sequence>MSEREPRRLRVKMLSSLPAAIWMHQFPHNEPVWGECEFTFERDARDYDWLLVYDDLPERPGEPKKTTREELACPREHTLLVTCEPSSVKIYGNSFARQFGAVLTSQPEWALPHPRRIFSQPALHWFYGMGREVLPFDRIAGEPPLDKTRDVSMVYSPKAMRHTLHHHRARFMRWLVEHMPELDTFGRQTARPLDDKADCLRDYRYHVAIENFIGVHHWTEKLADPFIGLSLPFYYGCPNAEDYFPAESFIRIDIRDPAAALKIIRSAIAGNEYEKRLPALVEARRRILYEYNLFAVAAREIARLHRADAKADPDEAMLSRRALRLSSPAVALRDFYGKVRGRLLHLPAAISGRS</sequence>
<evidence type="ECO:0000256" key="3">
    <source>
        <dbReference type="ARBA" id="ARBA00022679"/>
    </source>
</evidence>
<dbReference type="Gene3D" id="3.40.50.11660">
    <property type="entry name" value="Glycosyl transferase family 10, C-terminal domain"/>
    <property type="match status" value="1"/>
</dbReference>
<gene>
    <name evidence="5" type="ORF">VA613_10310</name>
</gene>